<dbReference type="CDD" id="cd02149">
    <property type="entry name" value="NfsB-like"/>
    <property type="match status" value="1"/>
</dbReference>
<proteinExistence type="inferred from homology"/>
<evidence type="ECO:0000313" key="10">
    <source>
        <dbReference type="Proteomes" id="UP000295310"/>
    </source>
</evidence>
<keyword evidence="3" id="KW-0285">Flavoprotein</keyword>
<dbReference type="PANTHER" id="PTHR23026">
    <property type="entry name" value="NADPH NITROREDUCTASE"/>
    <property type="match status" value="1"/>
</dbReference>
<dbReference type="SUPFAM" id="SSF55469">
    <property type="entry name" value="FMN-dependent nitroreductase-like"/>
    <property type="match status" value="1"/>
</dbReference>
<name>A0A4R6BE34_9STAP</name>
<sequence length="221" mass="25356">MNKEEVKQQVLSAFEFRRAIKSYDADKKIEQADLDYILEAGRLSPSSVGLEPWRFIVLENDKIKEALYDISWGAKKQLETSSHFILIAARRNARYDSPIFEDLIKGRGMTPEQTETVLKLYRDFQVDHLEIADSEKGLFDWTSKQTYIALGNMMTAAAMIGIDSCPIEGFHYGQVNDILHEAGVIRDDEGISVMLSLGYRDHDPKRPQSRKAEEEVITYFR</sequence>
<gene>
    <name evidence="9" type="ORF">ERX27_05180</name>
</gene>
<evidence type="ECO:0000256" key="5">
    <source>
        <dbReference type="ARBA" id="ARBA00022857"/>
    </source>
</evidence>
<reference evidence="9 10" key="1">
    <citation type="submission" date="2019-01" db="EMBL/GenBank/DDBJ databases">
        <title>Draft genome sequences of the type strains of six Macrococcus species.</title>
        <authorList>
            <person name="Mazhar S."/>
            <person name="Altermann E."/>
            <person name="Hill C."/>
            <person name="Mcauliffe O."/>
        </authorList>
    </citation>
    <scope>NUCLEOTIDE SEQUENCE [LARGE SCALE GENOMIC DNA]</scope>
    <source>
        <strain evidence="9 10">CCM4811</strain>
    </source>
</reference>
<dbReference type="GO" id="GO:0005829">
    <property type="term" value="C:cytosol"/>
    <property type="evidence" value="ECO:0007669"/>
    <property type="project" value="TreeGrafter"/>
</dbReference>
<evidence type="ECO:0000256" key="7">
    <source>
        <dbReference type="ARBA" id="ARBA00023027"/>
    </source>
</evidence>
<comment type="similarity">
    <text evidence="2">Belongs to the nitroreductase family.</text>
</comment>
<comment type="caution">
    <text evidence="9">The sequence shown here is derived from an EMBL/GenBank/DDBJ whole genome shotgun (WGS) entry which is preliminary data.</text>
</comment>
<keyword evidence="6" id="KW-0560">Oxidoreductase</keyword>
<protein>
    <submittedName>
        <fullName evidence="9">NAD(P)H-dependent oxidoreductase</fullName>
    </submittedName>
</protein>
<keyword evidence="7" id="KW-0520">NAD</keyword>
<keyword evidence="5" id="KW-0521">NADP</keyword>
<keyword evidence="4" id="KW-0288">FMN</keyword>
<evidence type="ECO:0000256" key="3">
    <source>
        <dbReference type="ARBA" id="ARBA00022630"/>
    </source>
</evidence>
<feature type="domain" description="Nitroreductase" evidence="8">
    <location>
        <begin position="16"/>
        <end position="199"/>
    </location>
</feature>
<comment type="cofactor">
    <cofactor evidence="1">
        <name>FMN</name>
        <dbReference type="ChEBI" id="CHEBI:58210"/>
    </cofactor>
</comment>
<evidence type="ECO:0000259" key="8">
    <source>
        <dbReference type="Pfam" id="PF00881"/>
    </source>
</evidence>
<evidence type="ECO:0000256" key="4">
    <source>
        <dbReference type="ARBA" id="ARBA00022643"/>
    </source>
</evidence>
<evidence type="ECO:0000256" key="6">
    <source>
        <dbReference type="ARBA" id="ARBA00023002"/>
    </source>
</evidence>
<dbReference type="InterPro" id="IPR050627">
    <property type="entry name" value="Nitroreductase/BluB"/>
</dbReference>
<evidence type="ECO:0000256" key="2">
    <source>
        <dbReference type="ARBA" id="ARBA00007118"/>
    </source>
</evidence>
<dbReference type="GO" id="GO:0046857">
    <property type="term" value="F:oxidoreductase activity, acting on other nitrogenous compounds as donors, with NAD or NADP as acceptor"/>
    <property type="evidence" value="ECO:0007669"/>
    <property type="project" value="TreeGrafter"/>
</dbReference>
<organism evidence="9 10">
    <name type="scientific">Macrococcus brunensis</name>
    <dbReference type="NCBI Taxonomy" id="198483"/>
    <lineage>
        <taxon>Bacteria</taxon>
        <taxon>Bacillati</taxon>
        <taxon>Bacillota</taxon>
        <taxon>Bacilli</taxon>
        <taxon>Bacillales</taxon>
        <taxon>Staphylococcaceae</taxon>
        <taxon>Macrococcus</taxon>
    </lineage>
</organism>
<dbReference type="InterPro" id="IPR000415">
    <property type="entry name" value="Nitroreductase-like"/>
</dbReference>
<keyword evidence="10" id="KW-1185">Reference proteome</keyword>
<dbReference type="InterPro" id="IPR029479">
    <property type="entry name" value="Nitroreductase"/>
</dbReference>
<dbReference type="OrthoDB" id="9809288at2"/>
<dbReference type="InterPro" id="IPR033878">
    <property type="entry name" value="NfsB-like"/>
</dbReference>
<dbReference type="AlphaFoldDB" id="A0A4R6BE34"/>
<dbReference type="EMBL" id="SCWA01000007">
    <property type="protein sequence ID" value="TDL98071.1"/>
    <property type="molecule type" value="Genomic_DNA"/>
</dbReference>
<dbReference type="PANTHER" id="PTHR23026:SF125">
    <property type="entry name" value="OXYGEN-INSENSITIVE NAD(P)H NITROREDUCTASE"/>
    <property type="match status" value="1"/>
</dbReference>
<dbReference type="Proteomes" id="UP000295310">
    <property type="component" value="Unassembled WGS sequence"/>
</dbReference>
<dbReference type="Pfam" id="PF00881">
    <property type="entry name" value="Nitroreductase"/>
    <property type="match status" value="1"/>
</dbReference>
<evidence type="ECO:0000256" key="1">
    <source>
        <dbReference type="ARBA" id="ARBA00001917"/>
    </source>
</evidence>
<dbReference type="GO" id="GO:0046256">
    <property type="term" value="P:2,4,6-trinitrotoluene catabolic process"/>
    <property type="evidence" value="ECO:0007669"/>
    <property type="project" value="TreeGrafter"/>
</dbReference>
<dbReference type="Gene3D" id="3.40.109.10">
    <property type="entry name" value="NADH Oxidase"/>
    <property type="match status" value="1"/>
</dbReference>
<accession>A0A4R6BE34</accession>
<evidence type="ECO:0000313" key="9">
    <source>
        <dbReference type="EMBL" id="TDL98071.1"/>
    </source>
</evidence>